<dbReference type="eggNOG" id="COG0318">
    <property type="taxonomic scope" value="Bacteria"/>
</dbReference>
<dbReference type="InterPro" id="IPR042099">
    <property type="entry name" value="ANL_N_sf"/>
</dbReference>
<keyword evidence="6" id="KW-1185">Reference proteome</keyword>
<dbReference type="GO" id="GO:0016620">
    <property type="term" value="F:oxidoreductase activity, acting on the aldehyde or oxo group of donors, NAD or NADP as acceptor"/>
    <property type="evidence" value="ECO:0007669"/>
    <property type="project" value="InterPro"/>
</dbReference>
<dbReference type="GO" id="GO:0016874">
    <property type="term" value="F:ligase activity"/>
    <property type="evidence" value="ECO:0007669"/>
    <property type="project" value="UniProtKB-KW"/>
</dbReference>
<dbReference type="PROSITE" id="PS00070">
    <property type="entry name" value="ALDEHYDE_DEHYDR_CYS"/>
    <property type="match status" value="1"/>
</dbReference>
<feature type="compositionally biased region" description="Polar residues" evidence="2">
    <location>
        <begin position="887"/>
        <end position="896"/>
    </location>
</feature>
<dbReference type="eggNOG" id="COG1012">
    <property type="taxonomic scope" value="Bacteria"/>
</dbReference>
<dbReference type="InterPro" id="IPR015590">
    <property type="entry name" value="Aldehyde_DH_dom"/>
</dbReference>
<dbReference type="PANTHER" id="PTHR43767:SF1">
    <property type="entry name" value="NONRIBOSOMAL PEPTIDE SYNTHASE PES1 (EUROFUNG)-RELATED"/>
    <property type="match status" value="1"/>
</dbReference>
<dbReference type="HOGENOM" id="CLU_338295_0_0_11"/>
<keyword evidence="1" id="KW-0560">Oxidoreductase</keyword>
<dbReference type="RefSeq" id="WP_011931900.1">
    <property type="nucleotide sequence ID" value="NC_009480.1"/>
</dbReference>
<name>A5CNR9_CLAM3</name>
<evidence type="ECO:0000259" key="4">
    <source>
        <dbReference type="Pfam" id="PF00501"/>
    </source>
</evidence>
<accession>A5CNR9</accession>
<dbReference type="Gene3D" id="3.40.50.12780">
    <property type="entry name" value="N-terminal domain of ligase-like"/>
    <property type="match status" value="1"/>
</dbReference>
<proteinExistence type="predicted"/>
<gene>
    <name evidence="5" type="ordered locus">CMM_0680</name>
</gene>
<evidence type="ECO:0000256" key="2">
    <source>
        <dbReference type="SAM" id="MobiDB-lite"/>
    </source>
</evidence>
<protein>
    <submittedName>
        <fullName evidence="5">Acyl-CoA ligase/aldehyde dehydrogenase</fullName>
    </submittedName>
</protein>
<dbReference type="Pfam" id="PF00501">
    <property type="entry name" value="AMP-binding"/>
    <property type="match status" value="1"/>
</dbReference>
<dbReference type="InterPro" id="IPR016161">
    <property type="entry name" value="Ald_DH/histidinol_DH"/>
</dbReference>
<dbReference type="SUPFAM" id="SSF53720">
    <property type="entry name" value="ALDH-like"/>
    <property type="match status" value="1"/>
</dbReference>
<dbReference type="AlphaFoldDB" id="A5CNR9"/>
<evidence type="ECO:0000256" key="1">
    <source>
        <dbReference type="ARBA" id="ARBA00023002"/>
    </source>
</evidence>
<dbReference type="SUPFAM" id="SSF56801">
    <property type="entry name" value="Acetyl-CoA synthetase-like"/>
    <property type="match status" value="1"/>
</dbReference>
<evidence type="ECO:0000313" key="5">
    <source>
        <dbReference type="EMBL" id="CAN00708.1"/>
    </source>
</evidence>
<dbReference type="Proteomes" id="UP000001564">
    <property type="component" value="Chromosome"/>
</dbReference>
<dbReference type="InterPro" id="IPR016162">
    <property type="entry name" value="Ald_DH_N"/>
</dbReference>
<organism evidence="5 6">
    <name type="scientific">Clavibacter michiganensis subsp. michiganensis (strain NCPPB 382)</name>
    <dbReference type="NCBI Taxonomy" id="443906"/>
    <lineage>
        <taxon>Bacteria</taxon>
        <taxon>Bacillati</taxon>
        <taxon>Actinomycetota</taxon>
        <taxon>Actinomycetes</taxon>
        <taxon>Micrococcales</taxon>
        <taxon>Microbacteriaceae</taxon>
        <taxon>Clavibacter</taxon>
    </lineage>
</organism>
<dbReference type="KEGG" id="cmi:CMM_0680"/>
<dbReference type="EMBL" id="AM711867">
    <property type="protein sequence ID" value="CAN00708.1"/>
    <property type="molecule type" value="Genomic_DNA"/>
</dbReference>
<evidence type="ECO:0000259" key="3">
    <source>
        <dbReference type="Pfam" id="PF00171"/>
    </source>
</evidence>
<feature type="region of interest" description="Disordered" evidence="2">
    <location>
        <begin position="875"/>
        <end position="896"/>
    </location>
</feature>
<dbReference type="Pfam" id="PF00171">
    <property type="entry name" value="Aldedh"/>
    <property type="match status" value="1"/>
</dbReference>
<dbReference type="InterPro" id="IPR016163">
    <property type="entry name" value="Ald_DH_C"/>
</dbReference>
<dbReference type="Gene3D" id="3.40.309.10">
    <property type="entry name" value="Aldehyde Dehydrogenase, Chain A, domain 2"/>
    <property type="match status" value="1"/>
</dbReference>
<feature type="domain" description="Aldehyde dehydrogenase" evidence="3">
    <location>
        <begin position="566"/>
        <end position="861"/>
    </location>
</feature>
<dbReference type="InterPro" id="IPR050237">
    <property type="entry name" value="ATP-dep_AMP-bd_enzyme"/>
</dbReference>
<reference evidence="5 6" key="1">
    <citation type="journal article" date="2008" name="J. Bacteriol.">
        <title>The genome sequence of the tomato-pathogenic actinomycete Clavibacter michiganensis subsp. michiganensis NCPPB382 reveals a large island involved in pathogenicity.</title>
        <authorList>
            <person name="Gartemann K.H."/>
            <person name="Abt B."/>
            <person name="Bekel T."/>
            <person name="Burger A."/>
            <person name="Engemann J."/>
            <person name="Flugel M."/>
            <person name="Gaigalat L."/>
            <person name="Goesmann A."/>
            <person name="Grafen I."/>
            <person name="Kalinowski J."/>
            <person name="Kaup O."/>
            <person name="Kirchner O."/>
            <person name="Krause L."/>
            <person name="Linke B."/>
            <person name="McHardy A."/>
            <person name="Meyer F."/>
            <person name="Pohle S."/>
            <person name="Ruckert C."/>
            <person name="Schneiker S."/>
            <person name="Zellermann E.M."/>
            <person name="Puhler A."/>
            <person name="Eichenlaub R."/>
            <person name="Kaiser O."/>
            <person name="Bartels D."/>
        </authorList>
    </citation>
    <scope>NUCLEOTIDE SEQUENCE [LARGE SCALE GENOMIC DNA]</scope>
    <source>
        <strain evidence="5 6">NCPPB 382</strain>
    </source>
</reference>
<dbReference type="InterPro" id="IPR000873">
    <property type="entry name" value="AMP-dep_synth/lig_dom"/>
</dbReference>
<keyword evidence="5" id="KW-0436">Ligase</keyword>
<dbReference type="PANTHER" id="PTHR43767">
    <property type="entry name" value="LONG-CHAIN-FATTY-ACID--COA LIGASE"/>
    <property type="match status" value="1"/>
</dbReference>
<dbReference type="OrthoDB" id="2644916at2"/>
<evidence type="ECO:0000313" key="6">
    <source>
        <dbReference type="Proteomes" id="UP000001564"/>
    </source>
</evidence>
<sequence>MTAGFGGLRALHGHGISLPAPALEGVVGSMSGLLQARGIRPDDRVALVSDDSPRTVIAWLALINSDVTVVLVDDVATASSSAVGAAWVVVTDRRGVRDRASGPERVVDVSDEVRAACRSRPDAGLDSLRVPVDLGHWFLREEALGVLTSGTSGTPVVVVKSGAEILENVRATIRAVGYGEGDVFMPLLPLRGQYGGSVVLTAIVVGGELVLTSRLRMGEAVRTVERHAVTAVDASPRVHEGLLSWIRAHPDALPGLASVRVWGVGGSPVGPGLLRDFRAAVGRPLIDGYGSTQLGNVAFSPDGGPGLEPVDTYRTRIAPVTDAHSHSDTDSETDSETDAMAGRLLVRRTDGRPMAHGRLPDAGDGWADTGDYASVVDGRLRVHGRFGVTQRNGYLLDLAAMELRLLSHGVPAAAVAIEGEGEPRVWLFVEDELRRAVPFWRGIVEHVLPAEAQPNHIEVVGKLPRTAADKVGRDRVRAMARRLERGRAVRMSDGAAPADDAELLDHLILRARDRGDRLLDILTAAGDRASAETELESFLDVLVDAYVDAPPGAPGTGPDDDARAPVFVMLPSNAVLESFALFCIVPLIQGRRVVVRPARAIEDVFLAVVAEFADLLPGVEVDGSDRTPFLARARAAQADVVLSGRRSTADEVATTIGRARSLVFFGSGHNPVIVGPDADIARAAEEVVTARLHAWGQDCLAPDVVFVDRRVADAFSAALVESVTAGADRRSPLPPLLRRRTLSGALDYLARHADRVAHGGEPLWRRHTISPAVVRFDLDAFPGPEEHFAPIITVVEHDDVERVVELLLTTAPYPENAMGVTLYGVEDRHARALVGSYTVAVDRPLAGATRGYEPFGGAGASSGFVLSGGRRQNGPIHLPTALHGDRTTTPTGRIAP</sequence>
<dbReference type="Gene3D" id="3.40.605.10">
    <property type="entry name" value="Aldehyde Dehydrogenase, Chain A, domain 1"/>
    <property type="match status" value="1"/>
</dbReference>
<feature type="domain" description="AMP-dependent synthetase/ligase" evidence="4">
    <location>
        <begin position="29"/>
        <end position="300"/>
    </location>
</feature>
<dbReference type="InterPro" id="IPR016160">
    <property type="entry name" value="Ald_DH_CS_CYS"/>
</dbReference>